<accession>A0A1H3WEC1</accession>
<dbReference type="Pfam" id="PF12502">
    <property type="entry name" value="DUF3710"/>
    <property type="match status" value="1"/>
</dbReference>
<gene>
    <name evidence="2" type="ORF">SAMN02910418_00404</name>
</gene>
<feature type="region of interest" description="Disordered" evidence="1">
    <location>
        <begin position="1"/>
        <end position="32"/>
    </location>
</feature>
<dbReference type="RefSeq" id="WP_092561473.1">
    <property type="nucleotide sequence ID" value="NZ_FNQV01000002.1"/>
</dbReference>
<protein>
    <recommendedName>
        <fullName evidence="4">DUF3710 domain-containing protein</fullName>
    </recommendedName>
</protein>
<reference evidence="3" key="1">
    <citation type="submission" date="2016-10" db="EMBL/GenBank/DDBJ databases">
        <authorList>
            <person name="Varghese N."/>
            <person name="Submissions S."/>
        </authorList>
    </citation>
    <scope>NUCLEOTIDE SEQUENCE [LARGE SCALE GENOMIC DNA]</scope>
    <source>
        <strain evidence="3">KPR-1</strain>
    </source>
</reference>
<evidence type="ECO:0000313" key="3">
    <source>
        <dbReference type="Proteomes" id="UP000199288"/>
    </source>
</evidence>
<evidence type="ECO:0008006" key="4">
    <source>
        <dbReference type="Google" id="ProtNLM"/>
    </source>
</evidence>
<feature type="region of interest" description="Disordered" evidence="1">
    <location>
        <begin position="203"/>
        <end position="226"/>
    </location>
</feature>
<dbReference type="OrthoDB" id="8480367at2"/>
<dbReference type="Proteomes" id="UP000199288">
    <property type="component" value="Unassembled WGS sequence"/>
</dbReference>
<feature type="compositionally biased region" description="Basic residues" evidence="1">
    <location>
        <begin position="1"/>
        <end position="10"/>
    </location>
</feature>
<name>A0A1H3WEC1_9ACTO</name>
<dbReference type="InterPro" id="IPR022183">
    <property type="entry name" value="DUF3710"/>
</dbReference>
<keyword evidence="3" id="KW-1185">Reference proteome</keyword>
<feature type="compositionally biased region" description="Polar residues" evidence="1">
    <location>
        <begin position="206"/>
        <end position="215"/>
    </location>
</feature>
<evidence type="ECO:0000256" key="1">
    <source>
        <dbReference type="SAM" id="MobiDB-lite"/>
    </source>
</evidence>
<dbReference type="EMBL" id="FNQV01000002">
    <property type="protein sequence ID" value="SDZ85310.1"/>
    <property type="molecule type" value="Genomic_DNA"/>
</dbReference>
<evidence type="ECO:0000313" key="2">
    <source>
        <dbReference type="EMBL" id="SDZ85310.1"/>
    </source>
</evidence>
<dbReference type="AlphaFoldDB" id="A0A1H3WEC1"/>
<proteinExistence type="predicted"/>
<organism evidence="2 3">
    <name type="scientific">Bowdeniella nasicola</name>
    <dbReference type="NCBI Taxonomy" id="208480"/>
    <lineage>
        <taxon>Bacteria</taxon>
        <taxon>Bacillati</taxon>
        <taxon>Actinomycetota</taxon>
        <taxon>Actinomycetes</taxon>
        <taxon>Actinomycetales</taxon>
        <taxon>Actinomycetaceae</taxon>
        <taxon>Bowdeniella</taxon>
    </lineage>
</organism>
<sequence>MAWFGRKKSKIDKARESVAEETPSEDDALPTGPFDIEQVDDLEGYLDLGVLKIPIQPEMNIRIELDSATRAPLAVSVGLGDSVMQLQAYAAPKSAGIWKDLRAERVESAEAQNGEAIEQHGPFGSEVVMKLPVQTPAGSGIRPLRCVGIDGPRWFLQALFIGPAATDMKAAVPLEEALRGVVVDRGDEPLPPKRIIALTIPGQAQAEPSTPSFNMPSRGPEITEIR</sequence>